<comment type="caution">
    <text evidence="16">The sequence shown here is derived from an EMBL/GenBank/DDBJ whole genome shotgun (WGS) entry which is preliminary data.</text>
</comment>
<dbReference type="FunFam" id="2.120.10.30:FF:000033">
    <property type="entry name" value="teneurin-a isoform X3"/>
    <property type="match status" value="1"/>
</dbReference>
<dbReference type="Proteomes" id="UP000299102">
    <property type="component" value="Unassembled WGS sequence"/>
</dbReference>
<dbReference type="GO" id="GO:0097060">
    <property type="term" value="C:synaptic membrane"/>
    <property type="evidence" value="ECO:0007669"/>
    <property type="project" value="UniProtKB-SubCell"/>
</dbReference>
<evidence type="ECO:0000256" key="10">
    <source>
        <dbReference type="ARBA" id="ARBA00034109"/>
    </source>
</evidence>
<evidence type="ECO:0000259" key="12">
    <source>
        <dbReference type="Pfam" id="PF24329"/>
    </source>
</evidence>
<evidence type="ECO:0000256" key="6">
    <source>
        <dbReference type="ARBA" id="ARBA00022889"/>
    </source>
</evidence>
<organism evidence="16 17">
    <name type="scientific">Eumeta variegata</name>
    <name type="common">Bagworm moth</name>
    <name type="synonym">Eumeta japonica</name>
    <dbReference type="NCBI Taxonomy" id="151549"/>
    <lineage>
        <taxon>Eukaryota</taxon>
        <taxon>Metazoa</taxon>
        <taxon>Ecdysozoa</taxon>
        <taxon>Arthropoda</taxon>
        <taxon>Hexapoda</taxon>
        <taxon>Insecta</taxon>
        <taxon>Pterygota</taxon>
        <taxon>Neoptera</taxon>
        <taxon>Endopterygota</taxon>
        <taxon>Lepidoptera</taxon>
        <taxon>Glossata</taxon>
        <taxon>Ditrysia</taxon>
        <taxon>Tineoidea</taxon>
        <taxon>Psychidae</taxon>
        <taxon>Oiketicinae</taxon>
        <taxon>Eumeta</taxon>
    </lineage>
</organism>
<keyword evidence="6" id="KW-0130">Cell adhesion</keyword>
<keyword evidence="4" id="KW-0812">Transmembrane</keyword>
<comment type="subcellular location">
    <subcellularLocation>
        <location evidence="1">Membrane</location>
        <topology evidence="1">Single-pass membrane protein</topology>
    </subcellularLocation>
    <subcellularLocation>
        <location evidence="10">Synaptic cell membrane</location>
    </subcellularLocation>
</comment>
<evidence type="ECO:0000256" key="1">
    <source>
        <dbReference type="ARBA" id="ARBA00004167"/>
    </source>
</evidence>
<evidence type="ECO:0000256" key="3">
    <source>
        <dbReference type="ARBA" id="ARBA00022536"/>
    </source>
</evidence>
<dbReference type="InterPro" id="IPR056822">
    <property type="entry name" value="TEN_NHL"/>
</dbReference>
<dbReference type="InterPro" id="IPR056823">
    <property type="entry name" value="TEN-like_YD-shell"/>
</dbReference>
<dbReference type="Gene3D" id="2.180.10.10">
    <property type="entry name" value="RHS repeat-associated core"/>
    <property type="match status" value="2"/>
</dbReference>
<dbReference type="InterPro" id="IPR011042">
    <property type="entry name" value="6-blade_b-propeller_TolB-like"/>
</dbReference>
<feature type="domain" description="Tox-GHH" evidence="11">
    <location>
        <begin position="1991"/>
        <end position="2068"/>
    </location>
</feature>
<reference evidence="16 17" key="1">
    <citation type="journal article" date="2019" name="Commun. Biol.">
        <title>The bagworm genome reveals a unique fibroin gene that provides high tensile strength.</title>
        <authorList>
            <person name="Kono N."/>
            <person name="Nakamura H."/>
            <person name="Ohtoshi R."/>
            <person name="Tomita M."/>
            <person name="Numata K."/>
            <person name="Arakawa K."/>
        </authorList>
    </citation>
    <scope>NUCLEOTIDE SEQUENCE [LARGE SCALE GENOMIC DNA]</scope>
</reference>
<dbReference type="SUPFAM" id="SSF101898">
    <property type="entry name" value="NHL repeat"/>
    <property type="match status" value="1"/>
</dbReference>
<dbReference type="PANTHER" id="PTHR11219:SF69">
    <property type="entry name" value="TENEURIN-A"/>
    <property type="match status" value="1"/>
</dbReference>
<dbReference type="PANTHER" id="PTHR11219">
    <property type="entry name" value="TENEURIN AND N-ACETYLGLUCOSAMINE-1-PHOSPHODIESTER ALPHA-N-ACETYLGLUCOSAMINIDASE"/>
    <property type="match status" value="1"/>
</dbReference>
<feature type="domain" description="Teneurin-like YD-shell" evidence="15">
    <location>
        <begin position="852"/>
        <end position="1756"/>
    </location>
</feature>
<feature type="domain" description="Teneurin TTR-like" evidence="13">
    <location>
        <begin position="131"/>
        <end position="212"/>
    </location>
</feature>
<dbReference type="Pfam" id="PF15636">
    <property type="entry name" value="Tox-GHH"/>
    <property type="match status" value="1"/>
</dbReference>
<keyword evidence="3" id="KW-0245">EGF-like domain</keyword>
<gene>
    <name evidence="16" type="primary">Ten-a</name>
    <name evidence="16" type="ORF">EVAR_98140_1</name>
</gene>
<keyword evidence="7" id="KW-1133">Transmembrane helix</keyword>
<evidence type="ECO:0000256" key="5">
    <source>
        <dbReference type="ARBA" id="ARBA00022737"/>
    </source>
</evidence>
<dbReference type="Pfam" id="PF24329">
    <property type="entry name" value="FN-plug_TEN1-4"/>
    <property type="match status" value="1"/>
</dbReference>
<dbReference type="InterPro" id="IPR057627">
    <property type="entry name" value="FN-plug_TEN1-4"/>
</dbReference>
<proteinExistence type="predicted"/>
<evidence type="ECO:0000256" key="4">
    <source>
        <dbReference type="ARBA" id="ARBA00022692"/>
    </source>
</evidence>
<dbReference type="GO" id="GO:0007155">
    <property type="term" value="P:cell adhesion"/>
    <property type="evidence" value="ECO:0007669"/>
    <property type="project" value="UniProtKB-KW"/>
</dbReference>
<evidence type="ECO:0000256" key="7">
    <source>
        <dbReference type="ARBA" id="ARBA00022989"/>
    </source>
</evidence>
<evidence type="ECO:0000313" key="16">
    <source>
        <dbReference type="EMBL" id="GBP65519.1"/>
    </source>
</evidence>
<protein>
    <submittedName>
        <fullName evidence="16">Teneurin-a</fullName>
    </submittedName>
</protein>
<dbReference type="OrthoDB" id="442731at2759"/>
<dbReference type="GO" id="GO:0042803">
    <property type="term" value="F:protein homodimerization activity"/>
    <property type="evidence" value="ECO:0007669"/>
    <property type="project" value="UniProtKB-ARBA"/>
</dbReference>
<evidence type="ECO:0000259" key="14">
    <source>
        <dbReference type="Pfam" id="PF25021"/>
    </source>
</evidence>
<keyword evidence="9" id="KW-1015">Disulfide bond</keyword>
<feature type="domain" description="Teneurin NHL" evidence="14">
    <location>
        <begin position="435"/>
        <end position="788"/>
    </location>
</feature>
<evidence type="ECO:0000259" key="13">
    <source>
        <dbReference type="Pfam" id="PF25020"/>
    </source>
</evidence>
<keyword evidence="8" id="KW-0472">Membrane</keyword>
<dbReference type="Gene3D" id="2.120.10.30">
    <property type="entry name" value="TolB, C-terminal domain"/>
    <property type="match status" value="2"/>
</dbReference>
<evidence type="ECO:0000256" key="8">
    <source>
        <dbReference type="ARBA" id="ARBA00023136"/>
    </source>
</evidence>
<dbReference type="STRING" id="151549.A0A4C1XTK8"/>
<keyword evidence="2" id="KW-1003">Cell membrane</keyword>
<accession>A0A4C1XTK8</accession>
<dbReference type="Pfam" id="PF25021">
    <property type="entry name" value="TEN_NHL"/>
    <property type="match status" value="1"/>
</dbReference>
<evidence type="ECO:0000256" key="2">
    <source>
        <dbReference type="ARBA" id="ARBA00022475"/>
    </source>
</evidence>
<evidence type="ECO:0000259" key="15">
    <source>
        <dbReference type="Pfam" id="PF25023"/>
    </source>
</evidence>
<dbReference type="InterPro" id="IPR028916">
    <property type="entry name" value="Tox-GHH_dom"/>
</dbReference>
<dbReference type="InterPro" id="IPR056820">
    <property type="entry name" value="TEN_TTR-like"/>
</dbReference>
<dbReference type="InterPro" id="IPR051216">
    <property type="entry name" value="Teneurin"/>
</dbReference>
<dbReference type="GO" id="GO:0008045">
    <property type="term" value="P:motor neuron axon guidance"/>
    <property type="evidence" value="ECO:0007669"/>
    <property type="project" value="TreeGrafter"/>
</dbReference>
<dbReference type="EMBL" id="BGZK01000931">
    <property type="protein sequence ID" value="GBP65519.1"/>
    <property type="molecule type" value="Genomic_DNA"/>
</dbReference>
<sequence>MRWRRSTGQLMSKLYCGVFGPEHRLSFAVKVKRDINLRTRKNFTRIFEDTRSSVHVSDQRGVFKLTPSLSAKLKHSLCASEGTLSHRSRMVTSNWTLRSLHISPPPSALGQHGRLEAPSSSVGNGKITGFRVSVMRGQVVSPQGLGIIGIRVSVDREARFGFTLTRQGGWFDVLVNGGGAVTLQFQRSPFKPLRKTVFVPWNQIVVLPPVQMELSDETVKVPTPRVRGRLEWSGAPQWWEAGAPCAAHDHERLRPEVVAAPPMAAPAPATVATPTLIYPETQIVSESIAIPGSWVRLTYRSSQAAGYLSCVYIQLTRRVVPAALARVHVRVEIEGSLHTHTYEADPDLTHVFAWSKRNVYKQKVYGLAQAKISIGYEYSSCTSVVWETQTATLAGFDVDISDIGGWGLDIHHHYNFHEGILQKGDGAVLHLKHYPRTVQVVMGTGLQRALECPDHCNGKAADARLLTPSALASGPDGSLYVGDFNLVRRVTPEGVVTTVLQLGTTQVAYQYYMCISPADGYLYISDPERHQVRRVLALDKVRDPALNSEPVVGNGDRCVPGDDANCGDEGPALKAKLAHPKGLAIAADRTMYIADGTNIRAVDPNGIIHTLVGHHGHHNHWSPVPCRGAIAPYEAQLQWPTGVALSPLDGSLYFIDDRIILKLTVDMKIKVVAGQPSHCRAAAAAAAEGKTPIRVTNRTESDYREDANLGTILAIAFAPSGMLYIAESDSKKVNTIKSVDPSGKVVHFAGKLQENLKELSCECNTSVAGTANPAGANAGSAGAEACPCRLSVAARAPDDTPTSTETLLSSNANFQAISALAVTPDGVLNVADQGSLHILALKHYLPTHDESGEFRIPYPPTSEVYVFNRYGQHITTKDLTSGKTRYSFLYSKNTSFGKLSTVTDASGNKIQLLRDYSNVVSSIENTQDHKLELKISGIGYLTKISEKGTSEIELDYDTNSGLLNSRSGAGETVIYNYDDLGRVTKIIMPSGEQVNIASGLGKSYGLAVTVSNPSSTIPVGVAKKCEYLLHGQSFKQITINNGKQVTEGRIYPNNTLQLDTPWAGKFESVAAAKHPLLEAALPIEAEMLHMWSHQTTTFGDGLVNNMYSLYSLVGDVRNPQQTLNREIWVNDSRVLIIEFDQFKSRETFYNADGYQLFTIAYDVAGLPLSFNPYNAAVALNISYDRFYRVNGWKWGNSEETYSYDHHGMLSEITSPQDGTKFVYYNEGNLVSKITLASQRSFKYLYDEEGGVTHAILPSGTNHSFSMQPSIGFLRVTYAPPGSTKKYLQHYSHTGELLQTVFPGDGARIVYRYFTTNKVSEIIHGDGQTQIHYSENSGLPSEILHVDRDVDYRWESSYVGGLLIEERLDYGAKTGLSNAKIIYEYDNNYRITSVQGRIGGQTLIPHHIVYNTKTGAPELLGQFTVSKQKWNETSVYDGIAMFSRVLNEQFLEKEVTVNIHRVEVFRMEFSYDRHGRISQTKTHTRNVGVNTYTNVKNYTWDCDGQLTGVEAQEPWGFRYDDNGNMLSLTYRGNTIPMEYNDMDRIVKFGEGQYRYDSRGLVSQNAREERFQYNSKGLLIRAMKRGRFDVRYYYDHLDRLSTRKDNFGNVTQFFYTNKERPHEVSHIYSPRENRFMTLVYDDRGHLIYTQVARHKYYIATDQCGTPVMIFNQYGEGIREIMRSPYGHIVYDSNPYLYLPVDFCGGLLDQVTSLVHMANGKVYDPLIGQWMSPIWENLIERILNPTQLHLYRFNGNDPINVRPHHKKPTDHLSWLDLLGYNLKSLAPQLYPDELPGGAVLPPAARGRPAWGCCGGPDGLGLPTAMSLTPSVNIESGFLSHMSNKRISDARSLSIPAMSALKADALELAPNRLGSDSEPPFGSGILVSRNSRGRAVVTAVPSANAIYRDVYTSVFNRSHLLPFSFVVHGDQQDTFYFVKEDSWRAADDKQQLKRMQGKLNVTFHEAAEGGRSYADVKIHGRTSIVNLRYGTTAERERQRLMHHARAAAVRKAWHREREALRNGLGGSLDWSAAELDEIQKQGWAGGYEGEYVHDVARYPELAEDPYNIRFVKKRAERAERRRRKRAVCFSSRWWQPRAGC</sequence>
<name>A0A4C1XTK8_EUMVA</name>
<dbReference type="Pfam" id="PF25023">
    <property type="entry name" value="TEN_YD-shell"/>
    <property type="match status" value="1"/>
</dbReference>
<evidence type="ECO:0000259" key="11">
    <source>
        <dbReference type="Pfam" id="PF15636"/>
    </source>
</evidence>
<evidence type="ECO:0000256" key="9">
    <source>
        <dbReference type="ARBA" id="ARBA00023157"/>
    </source>
</evidence>
<keyword evidence="5" id="KW-0677">Repeat</keyword>
<keyword evidence="17" id="KW-1185">Reference proteome</keyword>
<feature type="domain" description="Teneurin 1-4-like FN-plug" evidence="12">
    <location>
        <begin position="313"/>
        <end position="393"/>
    </location>
</feature>
<evidence type="ECO:0000313" key="17">
    <source>
        <dbReference type="Proteomes" id="UP000299102"/>
    </source>
</evidence>
<dbReference type="Pfam" id="PF25020">
    <property type="entry name" value="TTR_TEN1-4"/>
    <property type="match status" value="1"/>
</dbReference>